<evidence type="ECO:0000313" key="1">
    <source>
        <dbReference type="EMBL" id="GAF73750.1"/>
    </source>
</evidence>
<dbReference type="EMBL" id="BARS01005458">
    <property type="protein sequence ID" value="GAF73750.1"/>
    <property type="molecule type" value="Genomic_DNA"/>
</dbReference>
<protein>
    <submittedName>
        <fullName evidence="1">Uncharacterized protein</fullName>
    </submittedName>
</protein>
<proteinExistence type="predicted"/>
<name>X0TCE7_9ZZZZ</name>
<gene>
    <name evidence="1" type="ORF">S01H1_10711</name>
</gene>
<reference evidence="1" key="1">
    <citation type="journal article" date="2014" name="Front. Microbiol.">
        <title>High frequency of phylogenetically diverse reductive dehalogenase-homologous genes in deep subseafloor sedimentary metagenomes.</title>
        <authorList>
            <person name="Kawai M."/>
            <person name="Futagami T."/>
            <person name="Toyoda A."/>
            <person name="Takaki Y."/>
            <person name="Nishi S."/>
            <person name="Hori S."/>
            <person name="Arai W."/>
            <person name="Tsubouchi T."/>
            <person name="Morono Y."/>
            <person name="Uchiyama I."/>
            <person name="Ito T."/>
            <person name="Fujiyama A."/>
            <person name="Inagaki F."/>
            <person name="Takami H."/>
        </authorList>
    </citation>
    <scope>NUCLEOTIDE SEQUENCE</scope>
    <source>
        <strain evidence="1">Expedition CK06-06</strain>
    </source>
</reference>
<accession>X0TCE7</accession>
<comment type="caution">
    <text evidence="1">The sequence shown here is derived from an EMBL/GenBank/DDBJ whole genome shotgun (WGS) entry which is preliminary data.</text>
</comment>
<sequence>MIVKIKCKKCKHILMTIVANVIPEWVKKWINKTTCPKCDSIDWRKGENYAR</sequence>
<dbReference type="AlphaFoldDB" id="X0TCE7"/>
<organism evidence="1">
    <name type="scientific">marine sediment metagenome</name>
    <dbReference type="NCBI Taxonomy" id="412755"/>
    <lineage>
        <taxon>unclassified sequences</taxon>
        <taxon>metagenomes</taxon>
        <taxon>ecological metagenomes</taxon>
    </lineage>
</organism>